<keyword evidence="2" id="KW-1185">Reference proteome</keyword>
<gene>
    <name evidence="1" type="ORF">CEUSTIGMA_g13328.t1</name>
</gene>
<dbReference type="OrthoDB" id="543212at2759"/>
<protein>
    <recommendedName>
        <fullName evidence="3">Endonuclease/exonuclease/phosphatase domain-containing protein</fullName>
    </recommendedName>
</protein>
<sequence>MSSCEAEYMSVASAVKEALWLRKLAADLNLEVKTLNMYCDNQGSIKLLKQPMASARSNHIDVMHHFVRERVARGEVQFEYCSTERMVADIFTKALPVTKLEFCRQELGLVIFKGCPRGSVEEVVSEASNARTGALRSQQIDLFPKVSLGSLNGTSAPLPGGAGRNALFHSPMVSWIPKTFVAAASFPGGVEGPLGTSVSKPCSTVTTSSTTAPPVCTTHVDPAGAKQFTGDKKSPTAGTLSPFPLKVSSVTAVCSSGKMFSGSGPPIAPGPATPSAVVFAPNTVKQTAAISSSPQMRKRIHAKRSDLSDPQNTGYHVAVLTETQVTSDPSHLLRVKAGAGNIWPCVKLVKLYHTSGRGETAGVTIVISPNSNFLDDLVQVKNNAQDESGRILRLDFNMLGTPSTLIGAYCPAQKEERVFFFSELLSSSTSSLPPPGVRQVLLAGDFNCVISEETDVFYPPGHPGFRQGSSRLHGSAGLGRLMQEHNLVDIWRDHYPAELAFTHWSKASN</sequence>
<evidence type="ECO:0008006" key="3">
    <source>
        <dbReference type="Google" id="ProtNLM"/>
    </source>
</evidence>
<dbReference type="PANTHER" id="PTHR11439">
    <property type="entry name" value="GAG-POL-RELATED RETROTRANSPOSON"/>
    <property type="match status" value="1"/>
</dbReference>
<dbReference type="Proteomes" id="UP000232323">
    <property type="component" value="Unassembled WGS sequence"/>
</dbReference>
<accession>A0A250XSK8</accession>
<proteinExistence type="predicted"/>
<dbReference type="STRING" id="1157962.A0A250XSK8"/>
<name>A0A250XSK8_9CHLO</name>
<dbReference type="CDD" id="cd09272">
    <property type="entry name" value="RNase_HI_RT_Ty1"/>
    <property type="match status" value="1"/>
</dbReference>
<dbReference type="EMBL" id="BEGY01000203">
    <property type="protein sequence ID" value="GAX85912.1"/>
    <property type="molecule type" value="Genomic_DNA"/>
</dbReference>
<dbReference type="SUPFAM" id="SSF56219">
    <property type="entry name" value="DNase I-like"/>
    <property type="match status" value="1"/>
</dbReference>
<evidence type="ECO:0000313" key="1">
    <source>
        <dbReference type="EMBL" id="GAX85912.1"/>
    </source>
</evidence>
<comment type="caution">
    <text evidence="1">The sequence shown here is derived from an EMBL/GenBank/DDBJ whole genome shotgun (WGS) entry which is preliminary data.</text>
</comment>
<dbReference type="InterPro" id="IPR036691">
    <property type="entry name" value="Endo/exonu/phosph_ase_sf"/>
</dbReference>
<dbReference type="Gene3D" id="3.60.10.10">
    <property type="entry name" value="Endonuclease/exonuclease/phosphatase"/>
    <property type="match status" value="1"/>
</dbReference>
<dbReference type="AlphaFoldDB" id="A0A250XSK8"/>
<reference evidence="1 2" key="1">
    <citation type="submission" date="2017-08" db="EMBL/GenBank/DDBJ databases">
        <title>Acidophilic green algal genome provides insights into adaptation to an acidic environment.</title>
        <authorList>
            <person name="Hirooka S."/>
            <person name="Hirose Y."/>
            <person name="Kanesaki Y."/>
            <person name="Higuchi S."/>
            <person name="Fujiwara T."/>
            <person name="Onuma R."/>
            <person name="Era A."/>
            <person name="Ohbayashi R."/>
            <person name="Uzuka A."/>
            <person name="Nozaki H."/>
            <person name="Yoshikawa H."/>
            <person name="Miyagishima S.Y."/>
        </authorList>
    </citation>
    <scope>NUCLEOTIDE SEQUENCE [LARGE SCALE GENOMIC DNA]</scope>
    <source>
        <strain evidence="1 2">NIES-2499</strain>
    </source>
</reference>
<organism evidence="1 2">
    <name type="scientific">Chlamydomonas eustigma</name>
    <dbReference type="NCBI Taxonomy" id="1157962"/>
    <lineage>
        <taxon>Eukaryota</taxon>
        <taxon>Viridiplantae</taxon>
        <taxon>Chlorophyta</taxon>
        <taxon>core chlorophytes</taxon>
        <taxon>Chlorophyceae</taxon>
        <taxon>CS clade</taxon>
        <taxon>Chlamydomonadales</taxon>
        <taxon>Chlamydomonadaceae</taxon>
        <taxon>Chlamydomonas</taxon>
    </lineage>
</organism>
<evidence type="ECO:0000313" key="2">
    <source>
        <dbReference type="Proteomes" id="UP000232323"/>
    </source>
</evidence>